<dbReference type="EMBL" id="BSDZ01000017">
    <property type="protein sequence ID" value="GLI64138.1"/>
    <property type="molecule type" value="Genomic_DNA"/>
</dbReference>
<protein>
    <submittedName>
        <fullName evidence="2">Uncharacterized protein</fullName>
    </submittedName>
</protein>
<keyword evidence="3" id="KW-1185">Reference proteome</keyword>
<sequence>MGRRGMPDRHPVVAASDPSSQRRPPKLMGMSGGCANALAKGRRLMSTTIRRTVHTAGGGGELTEAGGPQEMHGQLEEHQEQEQQRHREQRHRGQRNRDQWNREQQHREQQRE</sequence>
<dbReference type="Proteomes" id="UP001165090">
    <property type="component" value="Unassembled WGS sequence"/>
</dbReference>
<name>A0ABQ5S3W0_9CHLO</name>
<evidence type="ECO:0000313" key="2">
    <source>
        <dbReference type="EMBL" id="GLI64138.1"/>
    </source>
</evidence>
<reference evidence="2 3" key="1">
    <citation type="journal article" date="2023" name="IScience">
        <title>Expanded male sex-determining region conserved during the evolution of homothallism in the green alga Volvox.</title>
        <authorList>
            <person name="Yamamoto K."/>
            <person name="Matsuzaki R."/>
            <person name="Mahakham W."/>
            <person name="Heman W."/>
            <person name="Sekimoto H."/>
            <person name="Kawachi M."/>
            <person name="Minakuchi Y."/>
            <person name="Toyoda A."/>
            <person name="Nozaki H."/>
        </authorList>
    </citation>
    <scope>NUCLEOTIDE SEQUENCE [LARGE SCALE GENOMIC DNA]</scope>
    <source>
        <strain evidence="2 3">NIES-4468</strain>
    </source>
</reference>
<feature type="compositionally biased region" description="Low complexity" evidence="1">
    <location>
        <begin position="62"/>
        <end position="72"/>
    </location>
</feature>
<feature type="compositionally biased region" description="Basic and acidic residues" evidence="1">
    <location>
        <begin position="95"/>
        <end position="112"/>
    </location>
</feature>
<gene>
    <name evidence="2" type="ORF">VaNZ11_007321</name>
</gene>
<accession>A0ABQ5S3W0</accession>
<feature type="region of interest" description="Disordered" evidence="1">
    <location>
        <begin position="1"/>
        <end position="34"/>
    </location>
</feature>
<proteinExistence type="predicted"/>
<feature type="non-terminal residue" evidence="2">
    <location>
        <position position="112"/>
    </location>
</feature>
<organism evidence="2 3">
    <name type="scientific">Volvox africanus</name>
    <dbReference type="NCBI Taxonomy" id="51714"/>
    <lineage>
        <taxon>Eukaryota</taxon>
        <taxon>Viridiplantae</taxon>
        <taxon>Chlorophyta</taxon>
        <taxon>core chlorophytes</taxon>
        <taxon>Chlorophyceae</taxon>
        <taxon>CS clade</taxon>
        <taxon>Chlamydomonadales</taxon>
        <taxon>Volvocaceae</taxon>
        <taxon>Volvox</taxon>
    </lineage>
</organism>
<feature type="region of interest" description="Disordered" evidence="1">
    <location>
        <begin position="51"/>
        <end position="112"/>
    </location>
</feature>
<feature type="compositionally biased region" description="Basic and acidic residues" evidence="1">
    <location>
        <begin position="73"/>
        <end position="86"/>
    </location>
</feature>
<comment type="caution">
    <text evidence="2">The sequence shown here is derived from an EMBL/GenBank/DDBJ whole genome shotgun (WGS) entry which is preliminary data.</text>
</comment>
<evidence type="ECO:0000256" key="1">
    <source>
        <dbReference type="SAM" id="MobiDB-lite"/>
    </source>
</evidence>
<feature type="compositionally biased region" description="Basic and acidic residues" evidence="1">
    <location>
        <begin position="1"/>
        <end position="11"/>
    </location>
</feature>
<evidence type="ECO:0000313" key="3">
    <source>
        <dbReference type="Proteomes" id="UP001165090"/>
    </source>
</evidence>